<organism evidence="2 3">
    <name type="scientific">Thalassiosira oceanica</name>
    <name type="common">Marine diatom</name>
    <dbReference type="NCBI Taxonomy" id="159749"/>
    <lineage>
        <taxon>Eukaryota</taxon>
        <taxon>Sar</taxon>
        <taxon>Stramenopiles</taxon>
        <taxon>Ochrophyta</taxon>
        <taxon>Bacillariophyta</taxon>
        <taxon>Coscinodiscophyceae</taxon>
        <taxon>Thalassiosirophycidae</taxon>
        <taxon>Thalassiosirales</taxon>
        <taxon>Thalassiosiraceae</taxon>
        <taxon>Thalassiosira</taxon>
    </lineage>
</organism>
<dbReference type="EMBL" id="AGNL01017526">
    <property type="protein sequence ID" value="EJK64202.1"/>
    <property type="molecule type" value="Genomic_DNA"/>
</dbReference>
<feature type="region of interest" description="Disordered" evidence="1">
    <location>
        <begin position="1"/>
        <end position="55"/>
    </location>
</feature>
<keyword evidence="3" id="KW-1185">Reference proteome</keyword>
<comment type="caution">
    <text evidence="2">The sequence shown here is derived from an EMBL/GenBank/DDBJ whole genome shotgun (WGS) entry which is preliminary data.</text>
</comment>
<accession>K0T1C5</accession>
<dbReference type="Proteomes" id="UP000266841">
    <property type="component" value="Unassembled WGS sequence"/>
</dbReference>
<protein>
    <submittedName>
        <fullName evidence="2">Uncharacterized protein</fullName>
    </submittedName>
</protein>
<name>K0T1C5_THAOC</name>
<reference evidence="2 3" key="1">
    <citation type="journal article" date="2012" name="Genome Biol.">
        <title>Genome and low-iron response of an oceanic diatom adapted to chronic iron limitation.</title>
        <authorList>
            <person name="Lommer M."/>
            <person name="Specht M."/>
            <person name="Roy A.S."/>
            <person name="Kraemer L."/>
            <person name="Andreson R."/>
            <person name="Gutowska M.A."/>
            <person name="Wolf J."/>
            <person name="Bergner S.V."/>
            <person name="Schilhabel M.B."/>
            <person name="Klostermeier U.C."/>
            <person name="Beiko R.G."/>
            <person name="Rosenstiel P."/>
            <person name="Hippler M."/>
            <person name="Laroche J."/>
        </authorList>
    </citation>
    <scope>NUCLEOTIDE SEQUENCE [LARGE SCALE GENOMIC DNA]</scope>
    <source>
        <strain evidence="2 3">CCMP1005</strain>
    </source>
</reference>
<evidence type="ECO:0000313" key="3">
    <source>
        <dbReference type="Proteomes" id="UP000266841"/>
    </source>
</evidence>
<evidence type="ECO:0000313" key="2">
    <source>
        <dbReference type="EMBL" id="EJK64202.1"/>
    </source>
</evidence>
<dbReference type="AlphaFoldDB" id="K0T1C5"/>
<proteinExistence type="predicted"/>
<sequence length="201" mass="21801">MALDRPPTTAGFREICSGNASQIPRRVDIPTPPSSTPQCLLDPPSPIPSSSGDPYGPSYLQIGSLGRCLSIGYAAGAQNVEHPRSDHGAAGTCHACPEGGSMKLQARNAVGARRRQVFNSAASSRAVKACRGYESSDWATVPRLATRKRSKDIRSYTGRQRYGTRTLCWTKTNETNTGAYGERTIVPWPKRERDQTTAKIH</sequence>
<evidence type="ECO:0000256" key="1">
    <source>
        <dbReference type="SAM" id="MobiDB-lite"/>
    </source>
</evidence>
<gene>
    <name evidence="2" type="ORF">THAOC_15087</name>
</gene>